<dbReference type="Pfam" id="PF06698">
    <property type="entry name" value="DUF1192"/>
    <property type="match status" value="1"/>
</dbReference>
<dbReference type="InterPro" id="IPR009579">
    <property type="entry name" value="DUF1192"/>
</dbReference>
<evidence type="ECO:0000313" key="2">
    <source>
        <dbReference type="Proteomes" id="UP001235269"/>
    </source>
</evidence>
<keyword evidence="2" id="KW-1185">Reference proteome</keyword>
<evidence type="ECO:0000313" key="1">
    <source>
        <dbReference type="EMBL" id="MDQ0457029.1"/>
    </source>
</evidence>
<sequence>MEEDRPIKKPEHIVGSDLSQLSADEIRARITLLQEEIVRLERELVAKASGRAAAEAFFNRKN</sequence>
<name>A0ABU0IIJ7_9HYPH</name>
<accession>A0ABU0IIJ7</accession>
<dbReference type="Proteomes" id="UP001235269">
    <property type="component" value="Unassembled WGS sequence"/>
</dbReference>
<gene>
    <name evidence="1" type="ORF">QO005_003376</name>
</gene>
<proteinExistence type="predicted"/>
<reference evidence="1 2" key="1">
    <citation type="submission" date="2023-07" db="EMBL/GenBank/DDBJ databases">
        <title>Genomic Encyclopedia of Type Strains, Phase IV (KMG-IV): sequencing the most valuable type-strain genomes for metagenomic binning, comparative biology and taxonomic classification.</title>
        <authorList>
            <person name="Goeker M."/>
        </authorList>
    </citation>
    <scope>NUCLEOTIDE SEQUENCE [LARGE SCALE GENOMIC DNA]</scope>
    <source>
        <strain evidence="1 2">DSM 100301</strain>
    </source>
</reference>
<comment type="caution">
    <text evidence="1">The sequence shown here is derived from an EMBL/GenBank/DDBJ whole genome shotgun (WGS) entry which is preliminary data.</text>
</comment>
<protein>
    <submittedName>
        <fullName evidence="1">Uncharacterized small protein (DUF1192 family)</fullName>
    </submittedName>
</protein>
<organism evidence="1 2">
    <name type="scientific">Rhizobium paknamense</name>
    <dbReference type="NCBI Taxonomy" id="1206817"/>
    <lineage>
        <taxon>Bacteria</taxon>
        <taxon>Pseudomonadati</taxon>
        <taxon>Pseudomonadota</taxon>
        <taxon>Alphaproteobacteria</taxon>
        <taxon>Hyphomicrobiales</taxon>
        <taxon>Rhizobiaceae</taxon>
        <taxon>Rhizobium/Agrobacterium group</taxon>
        <taxon>Rhizobium</taxon>
    </lineage>
</organism>
<dbReference type="RefSeq" id="WP_370878092.1">
    <property type="nucleotide sequence ID" value="NZ_JAUSWH010000012.1"/>
</dbReference>
<dbReference type="EMBL" id="JAUSWH010000012">
    <property type="protein sequence ID" value="MDQ0457029.1"/>
    <property type="molecule type" value="Genomic_DNA"/>
</dbReference>